<name>A0A2T0BKQ9_9CLOT</name>
<evidence type="ECO:0000313" key="2">
    <source>
        <dbReference type="EMBL" id="PRR84382.1"/>
    </source>
</evidence>
<dbReference type="SUPFAM" id="SSF89550">
    <property type="entry name" value="PHP domain-like"/>
    <property type="match status" value="1"/>
</dbReference>
<dbReference type="SMART" id="SM00481">
    <property type="entry name" value="POLIIIAc"/>
    <property type="match status" value="1"/>
</dbReference>
<dbReference type="Proteomes" id="UP000239471">
    <property type="component" value="Unassembled WGS sequence"/>
</dbReference>
<reference evidence="2 3" key="1">
    <citation type="submission" date="2018-03" db="EMBL/GenBank/DDBJ databases">
        <title>Genome sequence of Clostridium vincentii DSM 10228.</title>
        <authorList>
            <person name="Poehlein A."/>
            <person name="Daniel R."/>
        </authorList>
    </citation>
    <scope>NUCLEOTIDE SEQUENCE [LARGE SCALE GENOMIC DNA]</scope>
    <source>
        <strain evidence="2 3">DSM 10228</strain>
    </source>
</reference>
<accession>A0A2T0BKQ9</accession>
<dbReference type="RefSeq" id="WP_106058346.1">
    <property type="nucleotide sequence ID" value="NZ_PVXQ01000002.1"/>
</dbReference>
<dbReference type="OrthoDB" id="9804333at2"/>
<dbReference type="CDD" id="cd07438">
    <property type="entry name" value="PHP_HisPPase_AMP"/>
    <property type="match status" value="1"/>
</dbReference>
<dbReference type="Gene3D" id="1.10.150.650">
    <property type="match status" value="1"/>
</dbReference>
<dbReference type="InterPro" id="IPR052018">
    <property type="entry name" value="PHP_domain"/>
</dbReference>
<dbReference type="Pfam" id="PF02811">
    <property type="entry name" value="PHP"/>
    <property type="match status" value="1"/>
</dbReference>
<proteinExistence type="predicted"/>
<dbReference type="EMBL" id="PVXQ01000002">
    <property type="protein sequence ID" value="PRR84382.1"/>
    <property type="molecule type" value="Genomic_DNA"/>
</dbReference>
<organism evidence="2 3">
    <name type="scientific">Clostridium vincentii</name>
    <dbReference type="NCBI Taxonomy" id="52704"/>
    <lineage>
        <taxon>Bacteria</taxon>
        <taxon>Bacillati</taxon>
        <taxon>Bacillota</taxon>
        <taxon>Clostridia</taxon>
        <taxon>Eubacteriales</taxon>
        <taxon>Clostridiaceae</taxon>
        <taxon>Clostridium</taxon>
    </lineage>
</organism>
<dbReference type="InterPro" id="IPR004013">
    <property type="entry name" value="PHP_dom"/>
</dbReference>
<sequence>MRGDLHVHTSISDGSLNTERTLKLAKKNGVTHLGIVNHDTVKGLKEAIELGNEMGIKIIPGIEISAYDYKNDRKVHILGYNFNLKAENIKMLCNPLLEERNKNSIWQYKRLLDEGYDIDFELLKEKSKDSEAIYKQHLMSCLVENHYTDEIYSELYRRLFKNGGVCARDIEYINAFDAVDAIKKDGGLAVLAHPGQLNSYDIIPQLLAKGLDGIEIVHPSHTEKDIKRIKQIADFSGLILTGGSDFHGAYSESKTDIGELESPEAYLQLF</sequence>
<keyword evidence="3" id="KW-1185">Reference proteome</keyword>
<evidence type="ECO:0000313" key="3">
    <source>
        <dbReference type="Proteomes" id="UP000239471"/>
    </source>
</evidence>
<dbReference type="PANTHER" id="PTHR42924:SF3">
    <property type="entry name" value="POLYMERASE_HISTIDINOL PHOSPHATASE N-TERMINAL DOMAIN-CONTAINING PROTEIN"/>
    <property type="match status" value="1"/>
</dbReference>
<evidence type="ECO:0000259" key="1">
    <source>
        <dbReference type="SMART" id="SM00481"/>
    </source>
</evidence>
<comment type="caution">
    <text evidence="2">The sequence shown here is derived from an EMBL/GenBank/DDBJ whole genome shotgun (WGS) entry which is preliminary data.</text>
</comment>
<protein>
    <submittedName>
        <fullName evidence="2">PHP domain protein</fullName>
    </submittedName>
</protein>
<gene>
    <name evidence="2" type="ORF">CLVI_03080</name>
</gene>
<feature type="domain" description="Polymerase/histidinol phosphatase N-terminal" evidence="1">
    <location>
        <begin position="3"/>
        <end position="68"/>
    </location>
</feature>
<dbReference type="InterPro" id="IPR003141">
    <property type="entry name" value="Pol/His_phosphatase_N"/>
</dbReference>
<dbReference type="GO" id="GO:0035312">
    <property type="term" value="F:5'-3' DNA exonuclease activity"/>
    <property type="evidence" value="ECO:0007669"/>
    <property type="project" value="TreeGrafter"/>
</dbReference>
<dbReference type="AlphaFoldDB" id="A0A2T0BKQ9"/>
<dbReference type="Gene3D" id="3.20.20.140">
    <property type="entry name" value="Metal-dependent hydrolases"/>
    <property type="match status" value="1"/>
</dbReference>
<dbReference type="PANTHER" id="PTHR42924">
    <property type="entry name" value="EXONUCLEASE"/>
    <property type="match status" value="1"/>
</dbReference>
<dbReference type="InterPro" id="IPR016195">
    <property type="entry name" value="Pol/histidinol_Pase-like"/>
</dbReference>
<dbReference type="GO" id="GO:0004534">
    <property type="term" value="F:5'-3' RNA exonuclease activity"/>
    <property type="evidence" value="ECO:0007669"/>
    <property type="project" value="TreeGrafter"/>
</dbReference>